<evidence type="ECO:0000313" key="2">
    <source>
        <dbReference type="Proteomes" id="UP000292958"/>
    </source>
</evidence>
<dbReference type="AlphaFoldDB" id="A0A4Q7Y197"/>
<organism evidence="1 2">
    <name type="scientific">Edaphobacter modestus</name>
    <dbReference type="NCBI Taxonomy" id="388466"/>
    <lineage>
        <taxon>Bacteria</taxon>
        <taxon>Pseudomonadati</taxon>
        <taxon>Acidobacteriota</taxon>
        <taxon>Terriglobia</taxon>
        <taxon>Terriglobales</taxon>
        <taxon>Acidobacteriaceae</taxon>
        <taxon>Edaphobacter</taxon>
    </lineage>
</organism>
<dbReference type="EMBL" id="SHKW01000007">
    <property type="protein sequence ID" value="RZU29673.1"/>
    <property type="molecule type" value="Genomic_DNA"/>
</dbReference>
<evidence type="ECO:0000313" key="1">
    <source>
        <dbReference type="EMBL" id="RZU29673.1"/>
    </source>
</evidence>
<accession>A0A4Q7Y197</accession>
<dbReference type="Proteomes" id="UP000292958">
    <property type="component" value="Unassembled WGS sequence"/>
</dbReference>
<sequence>MCLLVTGTKQAGHSNISKIHLINVAVNNFNGTPSSAAYWFDNTTSFTEGMALEDITANNNSIAMRFTRTGGTNSFGYTSIRGFRAGVRTNQIGISVENGTFLYHSYIDGIVETSDASGTVMSVSGTGNVGGNAGDDVIFLRAECVNASGSCTGATLLKLGASTQFVANGFMNALGTTMTTSIAPGAVFHWQGTNQLNNTGTRSEWALDGNLRLVWGTNTRVLVSPSNLRATGSTYVIGWSENPTASANFLGVSPCSAGAASLCVGNGTYGDSSALVKAGQIAATQFIGSSMTPTVVAGPGAGTFPTGVSISPESTSLSGAVSFRTGSSPSANSVVTTVTFAGPLAQPPNVCIPAAQTSTGSPVHDQIFIYPPSNTGFVMATGTVALEASSDYRIGYACF</sequence>
<comment type="caution">
    <text evidence="1">The sequence shown here is derived from an EMBL/GenBank/DDBJ whole genome shotgun (WGS) entry which is preliminary data.</text>
</comment>
<protein>
    <submittedName>
        <fullName evidence="1">Uncharacterized protein</fullName>
    </submittedName>
</protein>
<gene>
    <name evidence="1" type="ORF">BDD14_6274</name>
</gene>
<reference evidence="1 2" key="1">
    <citation type="submission" date="2019-02" db="EMBL/GenBank/DDBJ databases">
        <title>Genomic Encyclopedia of Archaeal and Bacterial Type Strains, Phase II (KMG-II): from individual species to whole genera.</title>
        <authorList>
            <person name="Goeker M."/>
        </authorList>
    </citation>
    <scope>NUCLEOTIDE SEQUENCE [LARGE SCALE GENOMIC DNA]</scope>
    <source>
        <strain evidence="1 2">DSM 18101</strain>
    </source>
</reference>
<name>A0A4Q7Y197_9BACT</name>
<keyword evidence="2" id="KW-1185">Reference proteome</keyword>
<proteinExistence type="predicted"/>